<dbReference type="PROSITE" id="PS51037">
    <property type="entry name" value="YEATS"/>
    <property type="match status" value="1"/>
</dbReference>
<evidence type="ECO:0000259" key="3">
    <source>
        <dbReference type="PROSITE" id="PS51037"/>
    </source>
</evidence>
<evidence type="ECO:0000313" key="5">
    <source>
        <dbReference type="Proteomes" id="UP000015102"/>
    </source>
</evidence>
<sequence length="148" mass="17174">MDRKLEFIQLLELYLICKKSQISSLNSARCSNQTKHLIVVGNTSKYINLEDPSDSSTHKWLIYVQSKTSIPIENFVSKVKFYLHPSYSPNDIVEIVSPPFQIARRGWGEFPVRVQMFFHQHLRQNPLQLIHNLVLDKTLTGLQTMGIF</sequence>
<comment type="subcellular location">
    <subcellularLocation>
        <location evidence="2">Nucleus</location>
    </subcellularLocation>
</comment>
<dbReference type="InterPro" id="IPR005033">
    <property type="entry name" value="YEATS"/>
</dbReference>
<reference evidence="4" key="2">
    <citation type="submission" date="2015-06" db="UniProtKB">
        <authorList>
            <consortium name="EnsemblMetazoa"/>
        </authorList>
    </citation>
    <scope>IDENTIFICATION</scope>
</reference>
<dbReference type="AlphaFoldDB" id="T1GH67"/>
<proteinExistence type="predicted"/>
<feature type="domain" description="YEATS" evidence="3">
    <location>
        <begin position="28"/>
        <end position="148"/>
    </location>
</feature>
<dbReference type="InterPro" id="IPR055129">
    <property type="entry name" value="YEATS_dom"/>
</dbReference>
<keyword evidence="5" id="KW-1185">Reference proteome</keyword>
<keyword evidence="1 2" id="KW-0539">Nucleus</keyword>
<dbReference type="Pfam" id="PF03366">
    <property type="entry name" value="YEATS"/>
    <property type="match status" value="1"/>
</dbReference>
<organism evidence="4 5">
    <name type="scientific">Megaselia scalaris</name>
    <name type="common">Humpbacked fly</name>
    <name type="synonym">Phora scalaris</name>
    <dbReference type="NCBI Taxonomy" id="36166"/>
    <lineage>
        <taxon>Eukaryota</taxon>
        <taxon>Metazoa</taxon>
        <taxon>Ecdysozoa</taxon>
        <taxon>Arthropoda</taxon>
        <taxon>Hexapoda</taxon>
        <taxon>Insecta</taxon>
        <taxon>Pterygota</taxon>
        <taxon>Neoptera</taxon>
        <taxon>Endopterygota</taxon>
        <taxon>Diptera</taxon>
        <taxon>Brachycera</taxon>
        <taxon>Muscomorpha</taxon>
        <taxon>Platypezoidea</taxon>
        <taxon>Phoridae</taxon>
        <taxon>Megaseliini</taxon>
        <taxon>Megaselia</taxon>
    </lineage>
</organism>
<protein>
    <recommendedName>
        <fullName evidence="3">YEATS domain-containing protein</fullName>
    </recommendedName>
</protein>
<dbReference type="PANTHER" id="PTHR23195">
    <property type="entry name" value="YEATS DOMAIN"/>
    <property type="match status" value="1"/>
</dbReference>
<reference evidence="5" key="1">
    <citation type="submission" date="2013-02" db="EMBL/GenBank/DDBJ databases">
        <authorList>
            <person name="Hughes D."/>
        </authorList>
    </citation>
    <scope>NUCLEOTIDE SEQUENCE</scope>
    <source>
        <strain>Durham</strain>
        <strain evidence="5">NC isolate 2 -- Noor lab</strain>
    </source>
</reference>
<evidence type="ECO:0000256" key="2">
    <source>
        <dbReference type="PROSITE-ProRule" id="PRU00376"/>
    </source>
</evidence>
<name>T1GH67_MEGSC</name>
<dbReference type="InterPro" id="IPR038704">
    <property type="entry name" value="YEAST_sf"/>
</dbReference>
<dbReference type="EMBL" id="CAQQ02075711">
    <property type="status" value="NOT_ANNOTATED_CDS"/>
    <property type="molecule type" value="Genomic_DNA"/>
</dbReference>
<dbReference type="Gene3D" id="2.60.40.1970">
    <property type="entry name" value="YEATS domain"/>
    <property type="match status" value="1"/>
</dbReference>
<evidence type="ECO:0000256" key="1">
    <source>
        <dbReference type="ARBA" id="ARBA00023242"/>
    </source>
</evidence>
<dbReference type="EnsemblMetazoa" id="MESCA002754-RA">
    <property type="protein sequence ID" value="MESCA002754-PA"/>
    <property type="gene ID" value="MESCA002754"/>
</dbReference>
<dbReference type="EMBL" id="CAQQ02075712">
    <property type="status" value="NOT_ANNOTATED_CDS"/>
    <property type="molecule type" value="Genomic_DNA"/>
</dbReference>
<dbReference type="Proteomes" id="UP000015102">
    <property type="component" value="Unassembled WGS sequence"/>
</dbReference>
<dbReference type="GO" id="GO:0005634">
    <property type="term" value="C:nucleus"/>
    <property type="evidence" value="ECO:0007669"/>
    <property type="project" value="UniProtKB-SubCell"/>
</dbReference>
<evidence type="ECO:0000313" key="4">
    <source>
        <dbReference type="EnsemblMetazoa" id="MESCA002754-PA"/>
    </source>
</evidence>
<dbReference type="HOGENOM" id="CLU_1760869_0_0_1"/>
<dbReference type="STRING" id="36166.T1GH67"/>
<accession>T1GH67</accession>
<dbReference type="GO" id="GO:0006355">
    <property type="term" value="P:regulation of DNA-templated transcription"/>
    <property type="evidence" value="ECO:0007669"/>
    <property type="project" value="InterPro"/>
</dbReference>
<dbReference type="CDD" id="cd16907">
    <property type="entry name" value="YEATS_YEATS2_like"/>
    <property type="match status" value="1"/>
</dbReference>